<evidence type="ECO:0000313" key="2">
    <source>
        <dbReference type="Proteomes" id="UP000288216"/>
    </source>
</evidence>
<proteinExistence type="predicted"/>
<dbReference type="AlphaFoldDB" id="A0A401PHM6"/>
<sequence>MVQLTWNYERNRWKRESVASNALPNILTWHLVRRRDYEKMVLPALPPLQYFLFWPGDLGGCGSKLLHGHWQPNVA</sequence>
<protein>
    <submittedName>
        <fullName evidence="1">Uncharacterized protein</fullName>
    </submittedName>
</protein>
<dbReference type="EMBL" id="BFAA01002145">
    <property type="protein sequence ID" value="GCB72630.1"/>
    <property type="molecule type" value="Genomic_DNA"/>
</dbReference>
<organism evidence="1 2">
    <name type="scientific">Scyliorhinus torazame</name>
    <name type="common">Cloudy catshark</name>
    <name type="synonym">Catulus torazame</name>
    <dbReference type="NCBI Taxonomy" id="75743"/>
    <lineage>
        <taxon>Eukaryota</taxon>
        <taxon>Metazoa</taxon>
        <taxon>Chordata</taxon>
        <taxon>Craniata</taxon>
        <taxon>Vertebrata</taxon>
        <taxon>Chondrichthyes</taxon>
        <taxon>Elasmobranchii</taxon>
        <taxon>Galeomorphii</taxon>
        <taxon>Galeoidea</taxon>
        <taxon>Carcharhiniformes</taxon>
        <taxon>Scyliorhinidae</taxon>
        <taxon>Scyliorhinus</taxon>
    </lineage>
</organism>
<comment type="caution">
    <text evidence="1">The sequence shown here is derived from an EMBL/GenBank/DDBJ whole genome shotgun (WGS) entry which is preliminary data.</text>
</comment>
<evidence type="ECO:0000313" key="1">
    <source>
        <dbReference type="EMBL" id="GCB72630.1"/>
    </source>
</evidence>
<dbReference type="Proteomes" id="UP000288216">
    <property type="component" value="Unassembled WGS sequence"/>
</dbReference>
<accession>A0A401PHM6</accession>
<keyword evidence="2" id="KW-1185">Reference proteome</keyword>
<name>A0A401PHM6_SCYTO</name>
<gene>
    <name evidence="1" type="ORF">scyTo_0006389</name>
</gene>
<reference evidence="1 2" key="1">
    <citation type="journal article" date="2018" name="Nat. Ecol. Evol.">
        <title>Shark genomes provide insights into elasmobranch evolution and the origin of vertebrates.</title>
        <authorList>
            <person name="Hara Y"/>
            <person name="Yamaguchi K"/>
            <person name="Onimaru K"/>
            <person name="Kadota M"/>
            <person name="Koyanagi M"/>
            <person name="Keeley SD"/>
            <person name="Tatsumi K"/>
            <person name="Tanaka K"/>
            <person name="Motone F"/>
            <person name="Kageyama Y"/>
            <person name="Nozu R"/>
            <person name="Adachi N"/>
            <person name="Nishimura O"/>
            <person name="Nakagawa R"/>
            <person name="Tanegashima C"/>
            <person name="Kiyatake I"/>
            <person name="Matsumoto R"/>
            <person name="Murakumo K"/>
            <person name="Nishida K"/>
            <person name="Terakita A"/>
            <person name="Kuratani S"/>
            <person name="Sato K"/>
            <person name="Hyodo S Kuraku.S."/>
        </authorList>
    </citation>
    <scope>NUCLEOTIDE SEQUENCE [LARGE SCALE GENOMIC DNA]</scope>
</reference>